<dbReference type="GeneID" id="25336122"/>
<keyword evidence="4" id="KW-1185">Reference proteome</keyword>
<reference evidence="3" key="2">
    <citation type="submission" date="2013-10" db="EMBL/GenBank/DDBJ databases">
        <authorList>
            <person name="Aslett M."/>
        </authorList>
    </citation>
    <scope>NUCLEOTIDE SEQUENCE [LARGE SCALE GENOMIC DNA]</scope>
    <source>
        <strain evidence="3">Weybridge</strain>
    </source>
</reference>
<accession>U6MCB5</accession>
<feature type="transmembrane region" description="Helical" evidence="2">
    <location>
        <begin position="463"/>
        <end position="483"/>
    </location>
</feature>
<evidence type="ECO:0000256" key="2">
    <source>
        <dbReference type="SAM" id="Phobius"/>
    </source>
</evidence>
<protein>
    <submittedName>
        <fullName evidence="3">Uncharacterized protein</fullName>
    </submittedName>
</protein>
<name>U6MCB5_EIMMA</name>
<keyword evidence="2" id="KW-1133">Transmembrane helix</keyword>
<keyword evidence="2" id="KW-0472">Membrane</keyword>
<feature type="transmembrane region" description="Helical" evidence="2">
    <location>
        <begin position="305"/>
        <end position="324"/>
    </location>
</feature>
<organism evidence="3 4">
    <name type="scientific">Eimeria maxima</name>
    <name type="common">Coccidian parasite</name>
    <dbReference type="NCBI Taxonomy" id="5804"/>
    <lineage>
        <taxon>Eukaryota</taxon>
        <taxon>Sar</taxon>
        <taxon>Alveolata</taxon>
        <taxon>Apicomplexa</taxon>
        <taxon>Conoidasida</taxon>
        <taxon>Coccidia</taxon>
        <taxon>Eucoccidiorida</taxon>
        <taxon>Eimeriorina</taxon>
        <taxon>Eimeriidae</taxon>
        <taxon>Eimeria</taxon>
    </lineage>
</organism>
<dbReference type="OrthoDB" id="354626at2759"/>
<evidence type="ECO:0000313" key="3">
    <source>
        <dbReference type="EMBL" id="CDJ59315.1"/>
    </source>
</evidence>
<dbReference type="RefSeq" id="XP_013335963.1">
    <property type="nucleotide sequence ID" value="XM_013480509.1"/>
</dbReference>
<dbReference type="AlphaFoldDB" id="U6MCB5"/>
<feature type="transmembrane region" description="Helical" evidence="2">
    <location>
        <begin position="498"/>
        <end position="524"/>
    </location>
</feature>
<sequence length="602" mass="65586">MFKNICFIPIQLARLRQCAAAERAAAALDDDGATGGGATGAPVNGATSGGRGSRAQRGLTGGDASALQDRKLPRNAAAVIALEELAAKEGLSLYSLKETTATKGRHFGLGFRGRQDAQPKKKQKGGPPYRALPTPSQEPDAAVDSDSNNNSYTQQQQHQKLASGGEKTGFKGFSRWKRQTNKSLEAANSPEESLIDYEASLARLVEVCEGSSEATRRLPVAGFAARRVLQRLLYAFRQLGSRHGAAMLLGRGFPVSFGGSTKLSLPFMMHLTCQLALVATVFYFYEVTIYAWMQPLACSGIHGGACMLGALARFSSWLIFVKVADSRRLLLDVDGAGGLRLTEVLVGFGSFFDGALLGLLVSLYPFISVLLGRQSITYVVPPMYTNPKTAEQSAPSHRQPEIDFSQMGEAPRGDERETVSTASLMLFTSCRSMVVPLSVHQLLVGPNLIKAVRMNDGLLRSHWRSVLVSLLLRIWCCCLYFSFPGSVLHPGAERLLGLPWYGVCSLATFVFCGDILLSLFYLATSQLVRLLAIRQMENKAIFRDLAAIAFKIKEERLRACLGMAGGVGLDPQQLGLEVHAVWRRFSRHCFFTYPGELLPPFF</sequence>
<reference evidence="3" key="1">
    <citation type="submission" date="2013-10" db="EMBL/GenBank/DDBJ databases">
        <title>Genomic analysis of the causative agents of coccidiosis in chickens.</title>
        <authorList>
            <person name="Reid A.J."/>
            <person name="Blake D."/>
            <person name="Billington K."/>
            <person name="Browne H."/>
            <person name="Dunn M."/>
            <person name="Hung S."/>
            <person name="Kawahara F."/>
            <person name="Miranda-Saavedra D."/>
            <person name="Mourier T."/>
            <person name="Nagra H."/>
            <person name="Otto T.D."/>
            <person name="Rawlings N."/>
            <person name="Sanchez A."/>
            <person name="Sanders M."/>
            <person name="Subramaniam C."/>
            <person name="Tay Y."/>
            <person name="Dear P."/>
            <person name="Doerig C."/>
            <person name="Gruber A."/>
            <person name="Parkinson J."/>
            <person name="Shirley M."/>
            <person name="Wan K.L."/>
            <person name="Berriman M."/>
            <person name="Tomley F."/>
            <person name="Pain A."/>
        </authorList>
    </citation>
    <scope>NUCLEOTIDE SEQUENCE [LARGE SCALE GENOMIC DNA]</scope>
    <source>
        <strain evidence="3">Weybridge</strain>
    </source>
</reference>
<dbReference type="EMBL" id="HG720289">
    <property type="protein sequence ID" value="CDJ59315.1"/>
    <property type="molecule type" value="Genomic_DNA"/>
</dbReference>
<gene>
    <name evidence="3" type="ORF">EMWEY_00021360</name>
</gene>
<evidence type="ECO:0000313" key="4">
    <source>
        <dbReference type="Proteomes" id="UP000030763"/>
    </source>
</evidence>
<evidence type="ECO:0000256" key="1">
    <source>
        <dbReference type="SAM" id="MobiDB-lite"/>
    </source>
</evidence>
<dbReference type="Proteomes" id="UP000030763">
    <property type="component" value="Unassembled WGS sequence"/>
</dbReference>
<feature type="region of interest" description="Disordered" evidence="1">
    <location>
        <begin position="105"/>
        <end position="166"/>
    </location>
</feature>
<proteinExistence type="predicted"/>
<feature type="region of interest" description="Disordered" evidence="1">
    <location>
        <begin position="29"/>
        <end position="67"/>
    </location>
</feature>
<feature type="transmembrane region" description="Helical" evidence="2">
    <location>
        <begin position="344"/>
        <end position="367"/>
    </location>
</feature>
<keyword evidence="2" id="KW-0812">Transmembrane</keyword>
<dbReference type="VEuPathDB" id="ToxoDB:EMWEY_00021360"/>
<feature type="compositionally biased region" description="Polar residues" evidence="1">
    <location>
        <begin position="145"/>
        <end position="160"/>
    </location>
</feature>